<dbReference type="EMBL" id="SRYZ01000051">
    <property type="protein sequence ID" value="TGY01102.1"/>
    <property type="molecule type" value="Genomic_DNA"/>
</dbReference>
<gene>
    <name evidence="1" type="ORF">E5355_15975</name>
</gene>
<dbReference type="RefSeq" id="WP_136011130.1">
    <property type="nucleotide sequence ID" value="NZ_SRYZ01000051.1"/>
</dbReference>
<accession>A0A4S2AKA8</accession>
<organism evidence="1 2">
    <name type="scientific">Bacteroides muris</name>
    <name type="common">ex Afrizal et al. 2022</name>
    <dbReference type="NCBI Taxonomy" id="2516960"/>
    <lineage>
        <taxon>Bacteria</taxon>
        <taxon>Pseudomonadati</taxon>
        <taxon>Bacteroidota</taxon>
        <taxon>Bacteroidia</taxon>
        <taxon>Bacteroidales</taxon>
        <taxon>Bacteroidaceae</taxon>
        <taxon>Bacteroides</taxon>
    </lineage>
</organism>
<evidence type="ECO:0000313" key="2">
    <source>
        <dbReference type="Proteomes" id="UP000310532"/>
    </source>
</evidence>
<dbReference type="AlphaFoldDB" id="A0A4S2AKA8"/>
<comment type="caution">
    <text evidence="1">The sequence shown here is derived from an EMBL/GenBank/DDBJ whole genome shotgun (WGS) entry which is preliminary data.</text>
</comment>
<name>A0A4S2AKA8_9BACE</name>
<dbReference type="Proteomes" id="UP000310532">
    <property type="component" value="Unassembled WGS sequence"/>
</dbReference>
<proteinExistence type="predicted"/>
<keyword evidence="2" id="KW-1185">Reference proteome</keyword>
<protein>
    <submittedName>
        <fullName evidence="1">Uncharacterized protein</fullName>
    </submittedName>
</protein>
<sequence length="59" mass="6866">MIAKIHFDALSFVSISHKLLLSKKDTKEKSFLHDGNIVPPWRKNRSTMVERFFPHDGTI</sequence>
<evidence type="ECO:0000313" key="1">
    <source>
        <dbReference type="EMBL" id="TGY01102.1"/>
    </source>
</evidence>
<reference evidence="1 2" key="1">
    <citation type="submission" date="2019-04" db="EMBL/GenBank/DDBJ databases">
        <title>Microbes associate with the intestines of laboratory mice.</title>
        <authorList>
            <person name="Navarre W."/>
            <person name="Wong E."/>
            <person name="Huang K."/>
            <person name="Tropini C."/>
            <person name="Ng K."/>
            <person name="Yu B."/>
        </authorList>
    </citation>
    <scope>NUCLEOTIDE SEQUENCE [LARGE SCALE GENOMIC DNA]</scope>
    <source>
        <strain evidence="1 2">NM69_E16B</strain>
    </source>
</reference>